<comment type="caution">
    <text evidence="3">The sequence shown here is derived from an EMBL/GenBank/DDBJ whole genome shotgun (WGS) entry which is preliminary data.</text>
</comment>
<name>A0ABW1T1M6_9ACTN</name>
<feature type="domain" description="DUF2510" evidence="2">
    <location>
        <begin position="180"/>
        <end position="204"/>
    </location>
</feature>
<evidence type="ECO:0000313" key="3">
    <source>
        <dbReference type="EMBL" id="MFC6238167.1"/>
    </source>
</evidence>
<evidence type="ECO:0000259" key="2">
    <source>
        <dbReference type="Pfam" id="PF10708"/>
    </source>
</evidence>
<reference evidence="4" key="1">
    <citation type="journal article" date="2019" name="Int. J. Syst. Evol. Microbiol.">
        <title>The Global Catalogue of Microorganisms (GCM) 10K type strain sequencing project: providing services to taxonomists for standard genome sequencing and annotation.</title>
        <authorList>
            <consortium name="The Broad Institute Genomics Platform"/>
            <consortium name="The Broad Institute Genome Sequencing Center for Infectious Disease"/>
            <person name="Wu L."/>
            <person name="Ma J."/>
        </authorList>
    </citation>
    <scope>NUCLEOTIDE SEQUENCE [LARGE SCALE GENOMIC DNA]</scope>
    <source>
        <strain evidence="4">CGMCC 4.7317</strain>
    </source>
</reference>
<dbReference type="Pfam" id="PF10708">
    <property type="entry name" value="DUF2510"/>
    <property type="match status" value="1"/>
</dbReference>
<organism evidence="3 4">
    <name type="scientific">Longivirga aurantiaca</name>
    <dbReference type="NCBI Taxonomy" id="1837743"/>
    <lineage>
        <taxon>Bacteria</taxon>
        <taxon>Bacillati</taxon>
        <taxon>Actinomycetota</taxon>
        <taxon>Actinomycetes</taxon>
        <taxon>Sporichthyales</taxon>
        <taxon>Sporichthyaceae</taxon>
        <taxon>Longivirga</taxon>
    </lineage>
</organism>
<dbReference type="InterPro" id="IPR018929">
    <property type="entry name" value="DUF2510"/>
</dbReference>
<sequence>MPEFDALSVVAVDDAVRVDFTSADGAVLDATGGELDLPVASLDVVSLTLVDLARSPAALARHLGLTESGGFLHGARWGVLSPVDGRWRVGILTADDTDATESRLDVGRLSDRDVERWAPLLDGRTLRVVVFVEATSVFAGIDARFRRDLLGAPGLPSSGRTGPTRDDLDRAAPPAAPPLWYVDPADSQQLRYWDGAGWTLHTAPR</sequence>
<dbReference type="Proteomes" id="UP001596138">
    <property type="component" value="Unassembled WGS sequence"/>
</dbReference>
<dbReference type="RefSeq" id="WP_386766141.1">
    <property type="nucleotide sequence ID" value="NZ_JBHSTI010000008.1"/>
</dbReference>
<protein>
    <submittedName>
        <fullName evidence="3">DUF2510 domain-containing protein</fullName>
    </submittedName>
</protein>
<accession>A0ABW1T1M6</accession>
<gene>
    <name evidence="3" type="ORF">ACFQGU_09775</name>
</gene>
<evidence type="ECO:0000313" key="4">
    <source>
        <dbReference type="Proteomes" id="UP001596138"/>
    </source>
</evidence>
<keyword evidence="4" id="KW-1185">Reference proteome</keyword>
<feature type="region of interest" description="Disordered" evidence="1">
    <location>
        <begin position="152"/>
        <end position="180"/>
    </location>
</feature>
<proteinExistence type="predicted"/>
<dbReference type="EMBL" id="JBHSTI010000008">
    <property type="protein sequence ID" value="MFC6238167.1"/>
    <property type="molecule type" value="Genomic_DNA"/>
</dbReference>
<evidence type="ECO:0000256" key="1">
    <source>
        <dbReference type="SAM" id="MobiDB-lite"/>
    </source>
</evidence>